<protein>
    <submittedName>
        <fullName evidence="1">Uncharacterized protein</fullName>
    </submittedName>
</protein>
<sequence>MSFAADGAGGARLEGEVLGRRWRLERGKPTRDYVVGEELRARADLALPEDVAAMVMNRSLKEALESKAFEQSTDQVRTGIDGSLPQEVRWLAMFDEFAWEGPPAAFWDRYAVVAERRETALAWVNAALARQLLDWPAPGPSSQVPFTLLLLRGRAYLRMEYRPANLPTLQHAALVFTSACESALRTPVDVALE</sequence>
<dbReference type="AlphaFoldDB" id="A0A7X6DCR6"/>
<keyword evidence="2" id="KW-1185">Reference proteome</keyword>
<accession>A0A7X6DCR6</accession>
<evidence type="ECO:0000313" key="2">
    <source>
        <dbReference type="Proteomes" id="UP000521868"/>
    </source>
</evidence>
<comment type="caution">
    <text evidence="1">The sequence shown here is derived from an EMBL/GenBank/DDBJ whole genome shotgun (WGS) entry which is preliminary data.</text>
</comment>
<dbReference type="EMBL" id="VTOX01000001">
    <property type="protein sequence ID" value="NKE64723.1"/>
    <property type="molecule type" value="Genomic_DNA"/>
</dbReference>
<evidence type="ECO:0000313" key="1">
    <source>
        <dbReference type="EMBL" id="NKE64723.1"/>
    </source>
</evidence>
<dbReference type="Proteomes" id="UP000521868">
    <property type="component" value="Unassembled WGS sequence"/>
</dbReference>
<proteinExistence type="predicted"/>
<organism evidence="1 2">
    <name type="scientific">Ramlibacter lithotrophicus</name>
    <dbReference type="NCBI Taxonomy" id="2606681"/>
    <lineage>
        <taxon>Bacteria</taxon>
        <taxon>Pseudomonadati</taxon>
        <taxon>Pseudomonadota</taxon>
        <taxon>Betaproteobacteria</taxon>
        <taxon>Burkholderiales</taxon>
        <taxon>Comamonadaceae</taxon>
        <taxon>Ramlibacter</taxon>
    </lineage>
</organism>
<reference evidence="1 2" key="1">
    <citation type="journal article" date="2020" name="Nature">
        <title>Bacterial chemolithoautotrophy via manganese oxidation.</title>
        <authorList>
            <person name="Yu H."/>
            <person name="Leadbetter J.R."/>
        </authorList>
    </citation>
    <scope>NUCLEOTIDE SEQUENCE [LARGE SCALE GENOMIC DNA]</scope>
    <source>
        <strain evidence="1 2">RBP-1</strain>
    </source>
</reference>
<name>A0A7X6DCR6_9BURK</name>
<gene>
    <name evidence="1" type="ORF">RAMLITH_02715</name>
</gene>